<gene>
    <name evidence="1" type="ORF">PBRASI_LOCUS8525</name>
</gene>
<protein>
    <submittedName>
        <fullName evidence="1">10220_t:CDS:1</fullName>
    </submittedName>
</protein>
<dbReference type="Proteomes" id="UP000789739">
    <property type="component" value="Unassembled WGS sequence"/>
</dbReference>
<evidence type="ECO:0000313" key="1">
    <source>
        <dbReference type="EMBL" id="CAG8617719.1"/>
    </source>
</evidence>
<name>A0A9N9GN30_9GLOM</name>
<comment type="caution">
    <text evidence="1">The sequence shown here is derived from an EMBL/GenBank/DDBJ whole genome shotgun (WGS) entry which is preliminary data.</text>
</comment>
<keyword evidence="2" id="KW-1185">Reference proteome</keyword>
<sequence length="155" mass="17867">RTPSSKFDTYATPPPRSRFSFTFGVNQLVYRMNKCAILSTAGTKIDWEFIISIKLYADVSRQREQRYTLLYLLVAPVRAASHLFPLLEIERWRGQTAKVIKRPFIEKLMFMTISVSYDCIYQNQGEAVPVYPVLYLSTPNPYILGGSRKIKFVVG</sequence>
<evidence type="ECO:0000313" key="2">
    <source>
        <dbReference type="Proteomes" id="UP000789739"/>
    </source>
</evidence>
<accession>A0A9N9GN30</accession>
<feature type="non-terminal residue" evidence="1">
    <location>
        <position position="1"/>
    </location>
</feature>
<organism evidence="1 2">
    <name type="scientific">Paraglomus brasilianum</name>
    <dbReference type="NCBI Taxonomy" id="144538"/>
    <lineage>
        <taxon>Eukaryota</taxon>
        <taxon>Fungi</taxon>
        <taxon>Fungi incertae sedis</taxon>
        <taxon>Mucoromycota</taxon>
        <taxon>Glomeromycotina</taxon>
        <taxon>Glomeromycetes</taxon>
        <taxon>Paraglomerales</taxon>
        <taxon>Paraglomeraceae</taxon>
        <taxon>Paraglomus</taxon>
    </lineage>
</organism>
<proteinExistence type="predicted"/>
<dbReference type="EMBL" id="CAJVPI010001548">
    <property type="protein sequence ID" value="CAG8617719.1"/>
    <property type="molecule type" value="Genomic_DNA"/>
</dbReference>
<dbReference type="AlphaFoldDB" id="A0A9N9GN30"/>
<reference evidence="1" key="1">
    <citation type="submission" date="2021-06" db="EMBL/GenBank/DDBJ databases">
        <authorList>
            <person name="Kallberg Y."/>
            <person name="Tangrot J."/>
            <person name="Rosling A."/>
        </authorList>
    </citation>
    <scope>NUCLEOTIDE SEQUENCE</scope>
    <source>
        <strain evidence="1">BR232B</strain>
    </source>
</reference>